<protein>
    <submittedName>
        <fullName evidence="2">Uncharacterized protein</fullName>
    </submittedName>
</protein>
<gene>
    <name evidence="2" type="ORF">EBO15_09260</name>
</gene>
<evidence type="ECO:0000313" key="2">
    <source>
        <dbReference type="EMBL" id="RMI45763.1"/>
    </source>
</evidence>
<evidence type="ECO:0000256" key="1">
    <source>
        <dbReference type="SAM" id="MobiDB-lite"/>
    </source>
</evidence>
<proteinExistence type="predicted"/>
<dbReference type="AlphaFoldDB" id="A0A3M2MA61"/>
<keyword evidence="3" id="KW-1185">Reference proteome</keyword>
<dbReference type="Proteomes" id="UP000282674">
    <property type="component" value="Unassembled WGS sequence"/>
</dbReference>
<sequence>MPFADGEIRVDLACGPDATGRWHGWVAVRLNASVLRDLGLHPDQPAVRHLGPEPPSWWTKPDRVTRRHGGRRRRRK</sequence>
<organism evidence="2 3">
    <name type="scientific">Actinomadura harenae</name>
    <dbReference type="NCBI Taxonomy" id="2483351"/>
    <lineage>
        <taxon>Bacteria</taxon>
        <taxon>Bacillati</taxon>
        <taxon>Actinomycetota</taxon>
        <taxon>Actinomycetes</taxon>
        <taxon>Streptosporangiales</taxon>
        <taxon>Thermomonosporaceae</taxon>
        <taxon>Actinomadura</taxon>
    </lineage>
</organism>
<evidence type="ECO:0000313" key="3">
    <source>
        <dbReference type="Proteomes" id="UP000282674"/>
    </source>
</evidence>
<accession>A0A3M2MA61</accession>
<dbReference type="EMBL" id="RFFG01000012">
    <property type="protein sequence ID" value="RMI45763.1"/>
    <property type="molecule type" value="Genomic_DNA"/>
</dbReference>
<feature type="region of interest" description="Disordered" evidence="1">
    <location>
        <begin position="42"/>
        <end position="76"/>
    </location>
</feature>
<comment type="caution">
    <text evidence="2">The sequence shown here is derived from an EMBL/GenBank/DDBJ whole genome shotgun (WGS) entry which is preliminary data.</text>
</comment>
<dbReference type="RefSeq" id="WP_122193914.1">
    <property type="nucleotide sequence ID" value="NZ_JBHSKC010000001.1"/>
</dbReference>
<dbReference type="OrthoDB" id="4315881at2"/>
<name>A0A3M2MA61_9ACTN</name>
<reference evidence="2 3" key="1">
    <citation type="submission" date="2018-10" db="EMBL/GenBank/DDBJ databases">
        <title>Isolation from soil.</title>
        <authorList>
            <person name="Hu J."/>
        </authorList>
    </citation>
    <scope>NUCLEOTIDE SEQUENCE [LARGE SCALE GENOMIC DNA]</scope>
    <source>
        <strain evidence="2 3">NEAU-Ht49</strain>
    </source>
</reference>
<feature type="compositionally biased region" description="Basic residues" evidence="1">
    <location>
        <begin position="65"/>
        <end position="76"/>
    </location>
</feature>